<keyword evidence="1" id="KW-0175">Coiled coil</keyword>
<accession>A0A4W3JNM6</accession>
<evidence type="ECO:0000256" key="1">
    <source>
        <dbReference type="SAM" id="Coils"/>
    </source>
</evidence>
<dbReference type="PANTHER" id="PTHR33887">
    <property type="entry name" value="PB1 DOMAIN-CONTAINING PROTEIN"/>
    <property type="match status" value="1"/>
</dbReference>
<reference evidence="2" key="4">
    <citation type="submission" date="2025-08" db="UniProtKB">
        <authorList>
            <consortium name="Ensembl"/>
        </authorList>
    </citation>
    <scope>IDENTIFICATION</scope>
</reference>
<gene>
    <name evidence="2" type="primary">LOC103179065</name>
</gene>
<protein>
    <submittedName>
        <fullName evidence="2">Uncharacterized protein</fullName>
    </submittedName>
</protein>
<sequence>MNYLKDQLGIKPPDTVDLCNEWGNLKLLFLLKDQYENIGNIFELRENCYACRIQRIPPEMAYKAFIPLIDDAADNMLENLQQQCEELEHIRQEEVLGEERKQLLEATISSTVRALPDSGEWAYRQIIHPSPTSATPNTALGWVPEHQQQMAFTLHGAFHIGKTSRISTRAGG</sequence>
<dbReference type="Pfam" id="PF15874">
    <property type="entry name" value="Il2rg"/>
    <property type="match status" value="1"/>
</dbReference>
<organism evidence="2 3">
    <name type="scientific">Callorhinchus milii</name>
    <name type="common">Ghost shark</name>
    <dbReference type="NCBI Taxonomy" id="7868"/>
    <lineage>
        <taxon>Eukaryota</taxon>
        <taxon>Metazoa</taxon>
        <taxon>Chordata</taxon>
        <taxon>Craniata</taxon>
        <taxon>Vertebrata</taxon>
        <taxon>Chondrichthyes</taxon>
        <taxon>Holocephali</taxon>
        <taxon>Chimaeriformes</taxon>
        <taxon>Callorhinchidae</taxon>
        <taxon>Callorhinchus</taxon>
    </lineage>
</organism>
<keyword evidence="3" id="KW-1185">Reference proteome</keyword>
<feature type="coiled-coil region" evidence="1">
    <location>
        <begin position="70"/>
        <end position="97"/>
    </location>
</feature>
<dbReference type="InterPro" id="IPR039471">
    <property type="entry name" value="CXorf65-like"/>
</dbReference>
<name>A0A4W3JNM6_CALMI</name>
<proteinExistence type="predicted"/>
<evidence type="ECO:0000313" key="3">
    <source>
        <dbReference type="Proteomes" id="UP000314986"/>
    </source>
</evidence>
<reference evidence="2" key="5">
    <citation type="submission" date="2025-09" db="UniProtKB">
        <authorList>
            <consortium name="Ensembl"/>
        </authorList>
    </citation>
    <scope>IDENTIFICATION</scope>
</reference>
<reference evidence="3" key="2">
    <citation type="journal article" date="2007" name="PLoS Biol.">
        <title>Survey sequencing and comparative analysis of the elephant shark (Callorhinchus milii) genome.</title>
        <authorList>
            <person name="Venkatesh B."/>
            <person name="Kirkness E.F."/>
            <person name="Loh Y.H."/>
            <person name="Halpern A.L."/>
            <person name="Lee A.P."/>
            <person name="Johnson J."/>
            <person name="Dandona N."/>
            <person name="Viswanathan L.D."/>
            <person name="Tay A."/>
            <person name="Venter J.C."/>
            <person name="Strausberg R.L."/>
            <person name="Brenner S."/>
        </authorList>
    </citation>
    <scope>NUCLEOTIDE SEQUENCE [LARGE SCALE GENOMIC DNA]</scope>
</reference>
<reference evidence="3" key="3">
    <citation type="journal article" date="2014" name="Nature">
        <title>Elephant shark genome provides unique insights into gnathostome evolution.</title>
        <authorList>
            <consortium name="International Elephant Shark Genome Sequencing Consortium"/>
            <person name="Venkatesh B."/>
            <person name="Lee A.P."/>
            <person name="Ravi V."/>
            <person name="Maurya A.K."/>
            <person name="Lian M.M."/>
            <person name="Swann J.B."/>
            <person name="Ohta Y."/>
            <person name="Flajnik M.F."/>
            <person name="Sutoh Y."/>
            <person name="Kasahara M."/>
            <person name="Hoon S."/>
            <person name="Gangu V."/>
            <person name="Roy S.W."/>
            <person name="Irimia M."/>
            <person name="Korzh V."/>
            <person name="Kondrychyn I."/>
            <person name="Lim Z.W."/>
            <person name="Tay B.H."/>
            <person name="Tohari S."/>
            <person name="Kong K.W."/>
            <person name="Ho S."/>
            <person name="Lorente-Galdos B."/>
            <person name="Quilez J."/>
            <person name="Marques-Bonet T."/>
            <person name="Raney B.J."/>
            <person name="Ingham P.W."/>
            <person name="Tay A."/>
            <person name="Hillier L.W."/>
            <person name="Minx P."/>
            <person name="Boehm T."/>
            <person name="Wilson R.K."/>
            <person name="Brenner S."/>
            <person name="Warren W.C."/>
        </authorList>
    </citation>
    <scope>NUCLEOTIDE SEQUENCE [LARGE SCALE GENOMIC DNA]</scope>
</reference>
<reference evidence="3" key="1">
    <citation type="journal article" date="2006" name="Science">
        <title>Ancient noncoding elements conserved in the human genome.</title>
        <authorList>
            <person name="Venkatesh B."/>
            <person name="Kirkness E.F."/>
            <person name="Loh Y.H."/>
            <person name="Halpern A.L."/>
            <person name="Lee A.P."/>
            <person name="Johnson J."/>
            <person name="Dandona N."/>
            <person name="Viswanathan L.D."/>
            <person name="Tay A."/>
            <person name="Venter J.C."/>
            <person name="Strausberg R.L."/>
            <person name="Brenner S."/>
        </authorList>
    </citation>
    <scope>NUCLEOTIDE SEQUENCE [LARGE SCALE GENOMIC DNA]</scope>
</reference>
<dbReference type="Proteomes" id="UP000314986">
    <property type="component" value="Unassembled WGS sequence"/>
</dbReference>
<evidence type="ECO:0000313" key="2">
    <source>
        <dbReference type="Ensembl" id="ENSCMIP00000040831.1"/>
    </source>
</evidence>
<dbReference type="InParanoid" id="A0A4W3JNM6"/>
<dbReference type="Ensembl" id="ENSCMIT00000041408.1">
    <property type="protein sequence ID" value="ENSCMIP00000040831.1"/>
    <property type="gene ID" value="ENSCMIG00000017018.1"/>
</dbReference>
<dbReference type="PANTHER" id="PTHR33887:SF4">
    <property type="entry name" value="AB2-183"/>
    <property type="match status" value="1"/>
</dbReference>
<dbReference type="AlphaFoldDB" id="A0A4W3JNM6"/>